<evidence type="ECO:0000256" key="7">
    <source>
        <dbReference type="ARBA" id="ARBA00022837"/>
    </source>
</evidence>
<evidence type="ECO:0000313" key="18">
    <source>
        <dbReference type="Proteomes" id="UP000663852"/>
    </source>
</evidence>
<feature type="domain" description="Cadherin" evidence="16">
    <location>
        <begin position="463"/>
        <end position="565"/>
    </location>
</feature>
<feature type="signal peptide" evidence="15">
    <location>
        <begin position="1"/>
        <end position="18"/>
    </location>
</feature>
<evidence type="ECO:0000256" key="13">
    <source>
        <dbReference type="SAM" id="MobiDB-lite"/>
    </source>
</evidence>
<keyword evidence="10 14" id="KW-0472">Membrane</keyword>
<gene>
    <name evidence="17" type="ORF">EDS130_LOCUS29381</name>
</gene>
<protein>
    <recommendedName>
        <fullName evidence="16">Cadherin domain-containing protein</fullName>
    </recommendedName>
</protein>
<evidence type="ECO:0000256" key="15">
    <source>
        <dbReference type="SAM" id="SignalP"/>
    </source>
</evidence>
<dbReference type="EMBL" id="CAJNOJ010000198">
    <property type="protein sequence ID" value="CAF1277942.1"/>
    <property type="molecule type" value="Genomic_DNA"/>
</dbReference>
<feature type="chain" id="PRO_5032870465" description="Cadherin domain-containing protein" evidence="15">
    <location>
        <begin position="19"/>
        <end position="1066"/>
    </location>
</feature>
<dbReference type="PROSITE" id="PS50268">
    <property type="entry name" value="CADHERIN_2"/>
    <property type="match status" value="5"/>
</dbReference>
<dbReference type="InterPro" id="IPR020894">
    <property type="entry name" value="Cadherin_CS"/>
</dbReference>
<dbReference type="FunFam" id="2.60.40.60:FF:000020">
    <property type="entry name" value="Dachsous cadherin-related 1b"/>
    <property type="match status" value="2"/>
</dbReference>
<dbReference type="GO" id="GO:0007156">
    <property type="term" value="P:homophilic cell adhesion via plasma membrane adhesion molecules"/>
    <property type="evidence" value="ECO:0007669"/>
    <property type="project" value="InterPro"/>
</dbReference>
<evidence type="ECO:0000256" key="5">
    <source>
        <dbReference type="ARBA" id="ARBA00022729"/>
    </source>
</evidence>
<dbReference type="GO" id="GO:0005886">
    <property type="term" value="C:plasma membrane"/>
    <property type="evidence" value="ECO:0007669"/>
    <property type="project" value="UniProtKB-SubCell"/>
</dbReference>
<proteinExistence type="predicted"/>
<keyword evidence="8" id="KW-0130">Cell adhesion</keyword>
<evidence type="ECO:0000256" key="4">
    <source>
        <dbReference type="ARBA" id="ARBA00022723"/>
    </source>
</evidence>
<evidence type="ECO:0000313" key="17">
    <source>
        <dbReference type="EMBL" id="CAF1277942.1"/>
    </source>
</evidence>
<keyword evidence="7 12" id="KW-0106">Calcium</keyword>
<evidence type="ECO:0000256" key="6">
    <source>
        <dbReference type="ARBA" id="ARBA00022737"/>
    </source>
</evidence>
<evidence type="ECO:0000256" key="1">
    <source>
        <dbReference type="ARBA" id="ARBA00004251"/>
    </source>
</evidence>
<dbReference type="InterPro" id="IPR002126">
    <property type="entry name" value="Cadherin-like_dom"/>
</dbReference>
<dbReference type="PROSITE" id="PS00232">
    <property type="entry name" value="CADHERIN_1"/>
    <property type="match status" value="2"/>
</dbReference>
<dbReference type="InterPro" id="IPR015919">
    <property type="entry name" value="Cadherin-like_sf"/>
</dbReference>
<feature type="region of interest" description="Disordered" evidence="13">
    <location>
        <begin position="979"/>
        <end position="998"/>
    </location>
</feature>
<dbReference type="Gene3D" id="2.60.40.60">
    <property type="entry name" value="Cadherins"/>
    <property type="match status" value="6"/>
</dbReference>
<dbReference type="Proteomes" id="UP000663852">
    <property type="component" value="Unassembled WGS sequence"/>
</dbReference>
<dbReference type="SMART" id="SM00112">
    <property type="entry name" value="CA"/>
    <property type="match status" value="5"/>
</dbReference>
<feature type="domain" description="Cadherin" evidence="16">
    <location>
        <begin position="367"/>
        <end position="463"/>
    </location>
</feature>
<feature type="transmembrane region" description="Helical" evidence="14">
    <location>
        <begin position="785"/>
        <end position="810"/>
    </location>
</feature>
<evidence type="ECO:0000256" key="2">
    <source>
        <dbReference type="ARBA" id="ARBA00022475"/>
    </source>
</evidence>
<dbReference type="Pfam" id="PF00028">
    <property type="entry name" value="Cadherin"/>
    <property type="match status" value="4"/>
</dbReference>
<dbReference type="AlphaFoldDB" id="A0A815BUV7"/>
<dbReference type="CDD" id="cd11304">
    <property type="entry name" value="Cadherin_repeat"/>
    <property type="match status" value="5"/>
</dbReference>
<evidence type="ECO:0000256" key="9">
    <source>
        <dbReference type="ARBA" id="ARBA00022989"/>
    </source>
</evidence>
<comment type="subcellular location">
    <subcellularLocation>
        <location evidence="1">Cell membrane</location>
        <topology evidence="1">Single-pass type I membrane protein</topology>
    </subcellularLocation>
</comment>
<comment type="caution">
    <text evidence="17">The sequence shown here is derived from an EMBL/GenBank/DDBJ whole genome shotgun (WGS) entry which is preliminary data.</text>
</comment>
<evidence type="ECO:0000259" key="16">
    <source>
        <dbReference type="PROSITE" id="PS50268"/>
    </source>
</evidence>
<dbReference type="PRINTS" id="PR00205">
    <property type="entry name" value="CADHERIN"/>
</dbReference>
<dbReference type="PANTHER" id="PTHR24028:SF146">
    <property type="entry name" value="CADHERIN 96CB, ISOFORM D-RELATED"/>
    <property type="match status" value="1"/>
</dbReference>
<dbReference type="PANTHER" id="PTHR24028">
    <property type="entry name" value="CADHERIN-87A"/>
    <property type="match status" value="1"/>
</dbReference>
<keyword evidence="6" id="KW-0677">Repeat</keyword>
<evidence type="ECO:0000256" key="11">
    <source>
        <dbReference type="ARBA" id="ARBA00023180"/>
    </source>
</evidence>
<name>A0A815BUV7_ADIRI</name>
<keyword evidence="2" id="KW-1003">Cell membrane</keyword>
<dbReference type="GO" id="GO:0005509">
    <property type="term" value="F:calcium ion binding"/>
    <property type="evidence" value="ECO:0007669"/>
    <property type="project" value="UniProtKB-UniRule"/>
</dbReference>
<feature type="domain" description="Cadherin" evidence="16">
    <location>
        <begin position="246"/>
        <end position="348"/>
    </location>
</feature>
<accession>A0A815BUV7</accession>
<evidence type="ECO:0000256" key="8">
    <source>
        <dbReference type="ARBA" id="ARBA00022889"/>
    </source>
</evidence>
<evidence type="ECO:0000256" key="12">
    <source>
        <dbReference type="PROSITE-ProRule" id="PRU00043"/>
    </source>
</evidence>
<keyword evidence="4" id="KW-0479">Metal-binding</keyword>
<keyword evidence="9 14" id="KW-1133">Transmembrane helix</keyword>
<evidence type="ECO:0000256" key="10">
    <source>
        <dbReference type="ARBA" id="ARBA00023136"/>
    </source>
</evidence>
<feature type="domain" description="Cadherin" evidence="16">
    <location>
        <begin position="566"/>
        <end position="667"/>
    </location>
</feature>
<feature type="domain" description="Cadherin" evidence="16">
    <location>
        <begin position="135"/>
        <end position="245"/>
    </location>
</feature>
<dbReference type="OrthoDB" id="6252479at2759"/>
<keyword evidence="5 15" id="KW-0732">Signal</keyword>
<keyword evidence="11" id="KW-0325">Glycoprotein</keyword>
<organism evidence="17 18">
    <name type="scientific">Adineta ricciae</name>
    <name type="common">Rotifer</name>
    <dbReference type="NCBI Taxonomy" id="249248"/>
    <lineage>
        <taxon>Eukaryota</taxon>
        <taxon>Metazoa</taxon>
        <taxon>Spiralia</taxon>
        <taxon>Gnathifera</taxon>
        <taxon>Rotifera</taxon>
        <taxon>Eurotatoria</taxon>
        <taxon>Bdelloidea</taxon>
        <taxon>Adinetida</taxon>
        <taxon>Adinetidae</taxon>
        <taxon>Adineta</taxon>
    </lineage>
</organism>
<reference evidence="17" key="1">
    <citation type="submission" date="2021-02" db="EMBL/GenBank/DDBJ databases">
        <authorList>
            <person name="Nowell W R."/>
        </authorList>
    </citation>
    <scope>NUCLEOTIDE SEQUENCE</scope>
</reference>
<dbReference type="FunFam" id="2.60.40.60:FF:000123">
    <property type="entry name" value="Protocadherin beta 4"/>
    <property type="match status" value="1"/>
</dbReference>
<dbReference type="SUPFAM" id="SSF49313">
    <property type="entry name" value="Cadherin-like"/>
    <property type="match status" value="5"/>
</dbReference>
<evidence type="ECO:0000256" key="3">
    <source>
        <dbReference type="ARBA" id="ARBA00022692"/>
    </source>
</evidence>
<sequence length="1066" mass="120701">MHLTLHILMTFFLPYASSIVSQILTPVSIFEESPISTIVVDLRPTFQTLGVHPDQAVLLHSQPSQPFEYINGRIRLKSRLDREDYVRKRLCVGGNVLECNFTLTLTVNLNQPPFNYILSQPISCHDINDVIPKFSQSESTISMAENVPIGHRIPLEIAVDLDSPPYGIDHYRLVTYENHEQHQFSIVYDNQSRELELVVNEKLDREIIEKYIFKLMAIDRGYPPNIGTQILTIEISDINDSRPKFESAIYNVTVAENTLPEYLLKIRAIDADTGPNAELVYTLENDHNGLFLLDKTSGILTLTHSLDYEYHTSYQLKAEARDNGLNSLSDTCIINVYVLDQNDHAPSIQMKFNPTLEHNRDGTMAYVPETFDINLPLAFVNVHDQDSADYGKAQLTIEPNRLFYLEIIRPNYYSVKSLHRLDREIASNYQIELHARDFGQPSLRRSMTFDLNITDVNDQRPIFPSNYTFEISENNQIPSVIGQVIAYDADQGLNGQISYSIDPPSSYFSISSTDGIISTNTTFDYEVNRQYHLQVRARDAGQPPLDTFALVKVNILNLNEYSPEFEKKTYQFFINENSTNKSSTFIGQVKAIDLDYGDHVVYSLNDNDHLFTIDQNGNLRTDATFDREIQDEYIVTVMATDNSTMGSIGSATVIIKIQDVNDNYPVFIWPDSDEIRHILSVDHSQRTDPNNPLAQFLTDIVVGDDDIGNNSAVQLSISNNDLFYIGSNNSLWLYNSSISPGTYDIEIVAKNLDLTTKKIFHVVIYNRNPFQLNILSNMRQTFSRFPLLIIIVLSFIATGSTIFLLIYYLWMRLQYSQNVKKHLYGSRLIVNDEDKSKESSPQTKLNILSTNHDYAVIVKQRKNSQIPSGNSSSTTDVDFSSSLLSCPFNAISSSSTDLNSFQPNPPSSTVSALTTLTRKATRRPPMKNVSFEPTLINPGNHLFDDVFQYHSPYYQETTPSTFSTLPKQTKRDLSSLAVSKSSNQSNLRDMPKTHQDGFPTLQTVLSSSTNETSTKFPQPPPLLNGILLLDQMLTNDERTQTLSPSNISNSGWYNVASNYQTKASIV</sequence>
<keyword evidence="3 14" id="KW-0812">Transmembrane</keyword>
<evidence type="ECO:0000256" key="14">
    <source>
        <dbReference type="SAM" id="Phobius"/>
    </source>
</evidence>
<dbReference type="InterPro" id="IPR050174">
    <property type="entry name" value="Protocadherin/Cadherin-CA"/>
</dbReference>